<gene>
    <name evidence="1" type="ORF">Q4Q35_00010</name>
</gene>
<keyword evidence="2" id="KW-1185">Reference proteome</keyword>
<feature type="non-terminal residue" evidence="1">
    <location>
        <position position="60"/>
    </location>
</feature>
<dbReference type="EMBL" id="JAUOEK010000002">
    <property type="protein sequence ID" value="MDO5968179.1"/>
    <property type="molecule type" value="Genomic_DNA"/>
</dbReference>
<sequence length="60" mass="7023">MDGTLQYNQQRQELVYTYRYRNQYIVANDSLQLQRLGKTIDTISQAQIQVGTIASKNQQK</sequence>
<comment type="caution">
    <text evidence="1">The sequence shown here is derived from an EMBL/GenBank/DDBJ whole genome shotgun (WGS) entry which is preliminary data.</text>
</comment>
<evidence type="ECO:0000313" key="1">
    <source>
        <dbReference type="EMBL" id="MDO5968179.1"/>
    </source>
</evidence>
<dbReference type="Proteomes" id="UP001176883">
    <property type="component" value="Unassembled WGS sequence"/>
</dbReference>
<protein>
    <submittedName>
        <fullName evidence="1">Uncharacterized protein</fullName>
    </submittedName>
</protein>
<organism evidence="1 2">
    <name type="scientific">Flavivirga aquimarina</name>
    <dbReference type="NCBI Taxonomy" id="2027862"/>
    <lineage>
        <taxon>Bacteria</taxon>
        <taxon>Pseudomonadati</taxon>
        <taxon>Bacteroidota</taxon>
        <taxon>Flavobacteriia</taxon>
        <taxon>Flavobacteriales</taxon>
        <taxon>Flavobacteriaceae</taxon>
        <taxon>Flavivirga</taxon>
    </lineage>
</organism>
<reference evidence="1" key="1">
    <citation type="submission" date="2023-07" db="EMBL/GenBank/DDBJ databases">
        <title>Two novel species in the genus Flavivirga.</title>
        <authorList>
            <person name="Kwon K."/>
        </authorList>
    </citation>
    <scope>NUCLEOTIDE SEQUENCE</scope>
    <source>
        <strain evidence="1">KCTC 52353</strain>
    </source>
</reference>
<accession>A0ABT8W4Y7</accession>
<name>A0ABT8W4Y7_9FLAO</name>
<proteinExistence type="predicted"/>
<evidence type="ECO:0000313" key="2">
    <source>
        <dbReference type="Proteomes" id="UP001176883"/>
    </source>
</evidence>